<comment type="similarity">
    <text evidence="1">Belongs to the polypeptide deformylase family.</text>
</comment>
<sequence>MIRPILRYGAPGLHRGATEVQELTVATQGLLDDMIETMYAASGVGLAAPQIGVEQRLFVADASSGRSVEELFVVINPTIVEADGSQHEEEGCLSLPGFTERVVRYNRVIVEGLNRDGQPLRVEGEGLLARIFQHEIDHLDGSLFVNHLHGIKREVIVRRIRKLRRAGKW</sequence>
<dbReference type="InterPro" id="IPR036821">
    <property type="entry name" value="Peptide_deformylase_sf"/>
</dbReference>
<dbReference type="PANTHER" id="PTHR10458:SF22">
    <property type="entry name" value="PEPTIDE DEFORMYLASE"/>
    <property type="match status" value="1"/>
</dbReference>
<gene>
    <name evidence="2" type="ORF">METZ01_LOCUS282907</name>
</gene>
<dbReference type="PANTHER" id="PTHR10458">
    <property type="entry name" value="PEPTIDE DEFORMYLASE"/>
    <property type="match status" value="1"/>
</dbReference>
<dbReference type="AlphaFoldDB" id="A0A382L2M0"/>
<dbReference type="InterPro" id="IPR023635">
    <property type="entry name" value="Peptide_deformylase"/>
</dbReference>
<evidence type="ECO:0000256" key="1">
    <source>
        <dbReference type="ARBA" id="ARBA00010759"/>
    </source>
</evidence>
<dbReference type="EMBL" id="UINC01083902">
    <property type="protein sequence ID" value="SVC30053.1"/>
    <property type="molecule type" value="Genomic_DNA"/>
</dbReference>
<dbReference type="GO" id="GO:0042586">
    <property type="term" value="F:peptide deformylase activity"/>
    <property type="evidence" value="ECO:0007669"/>
    <property type="project" value="InterPro"/>
</dbReference>
<dbReference type="NCBIfam" id="NF001159">
    <property type="entry name" value="PRK00150.1-3"/>
    <property type="match status" value="1"/>
</dbReference>
<dbReference type="PRINTS" id="PR01576">
    <property type="entry name" value="PDEFORMYLASE"/>
</dbReference>
<dbReference type="Pfam" id="PF01327">
    <property type="entry name" value="Pep_deformylase"/>
    <property type="match status" value="1"/>
</dbReference>
<dbReference type="Gene3D" id="3.90.45.10">
    <property type="entry name" value="Peptide deformylase"/>
    <property type="match status" value="1"/>
</dbReference>
<evidence type="ECO:0008006" key="3">
    <source>
        <dbReference type="Google" id="ProtNLM"/>
    </source>
</evidence>
<reference evidence="2" key="1">
    <citation type="submission" date="2018-05" db="EMBL/GenBank/DDBJ databases">
        <authorList>
            <person name="Lanie J.A."/>
            <person name="Ng W.-L."/>
            <person name="Kazmierczak K.M."/>
            <person name="Andrzejewski T.M."/>
            <person name="Davidsen T.M."/>
            <person name="Wayne K.J."/>
            <person name="Tettelin H."/>
            <person name="Glass J.I."/>
            <person name="Rusch D."/>
            <person name="Podicherti R."/>
            <person name="Tsui H.-C.T."/>
            <person name="Winkler M.E."/>
        </authorList>
    </citation>
    <scope>NUCLEOTIDE SEQUENCE</scope>
</reference>
<dbReference type="SUPFAM" id="SSF56420">
    <property type="entry name" value="Peptide deformylase"/>
    <property type="match status" value="1"/>
</dbReference>
<dbReference type="CDD" id="cd00487">
    <property type="entry name" value="Pep_deformylase"/>
    <property type="match status" value="1"/>
</dbReference>
<evidence type="ECO:0000313" key="2">
    <source>
        <dbReference type="EMBL" id="SVC30053.1"/>
    </source>
</evidence>
<organism evidence="2">
    <name type="scientific">marine metagenome</name>
    <dbReference type="NCBI Taxonomy" id="408172"/>
    <lineage>
        <taxon>unclassified sequences</taxon>
        <taxon>metagenomes</taxon>
        <taxon>ecological metagenomes</taxon>
    </lineage>
</organism>
<dbReference type="PIRSF" id="PIRSF004749">
    <property type="entry name" value="Pep_def"/>
    <property type="match status" value="1"/>
</dbReference>
<dbReference type="NCBIfam" id="TIGR00079">
    <property type="entry name" value="pept_deformyl"/>
    <property type="match status" value="1"/>
</dbReference>
<dbReference type="HAMAP" id="MF_00163">
    <property type="entry name" value="Pep_deformylase"/>
    <property type="match status" value="1"/>
</dbReference>
<proteinExistence type="inferred from homology"/>
<accession>A0A382L2M0</accession>
<name>A0A382L2M0_9ZZZZ</name>
<protein>
    <recommendedName>
        <fullName evidence="3">Peptide deformylase</fullName>
    </recommendedName>
</protein>